<dbReference type="EMBL" id="ML119805">
    <property type="protein sequence ID" value="RPA73954.1"/>
    <property type="molecule type" value="Genomic_DNA"/>
</dbReference>
<name>A0A3N4HWA0_ASCIM</name>
<keyword evidence="3" id="KW-1185">Reference proteome</keyword>
<organism evidence="2 3">
    <name type="scientific">Ascobolus immersus RN42</name>
    <dbReference type="NCBI Taxonomy" id="1160509"/>
    <lineage>
        <taxon>Eukaryota</taxon>
        <taxon>Fungi</taxon>
        <taxon>Dikarya</taxon>
        <taxon>Ascomycota</taxon>
        <taxon>Pezizomycotina</taxon>
        <taxon>Pezizomycetes</taxon>
        <taxon>Pezizales</taxon>
        <taxon>Ascobolaceae</taxon>
        <taxon>Ascobolus</taxon>
    </lineage>
</organism>
<accession>A0A3N4HWA0</accession>
<dbReference type="Proteomes" id="UP000275078">
    <property type="component" value="Unassembled WGS sequence"/>
</dbReference>
<feature type="compositionally biased region" description="Basic residues" evidence="1">
    <location>
        <begin position="1"/>
        <end position="13"/>
    </location>
</feature>
<gene>
    <name evidence="2" type="ORF">BJ508DRAFT_340769</name>
</gene>
<feature type="region of interest" description="Disordered" evidence="1">
    <location>
        <begin position="1"/>
        <end position="23"/>
    </location>
</feature>
<evidence type="ECO:0000256" key="1">
    <source>
        <dbReference type="SAM" id="MobiDB-lite"/>
    </source>
</evidence>
<protein>
    <submittedName>
        <fullName evidence="2">Uncharacterized protein</fullName>
    </submittedName>
</protein>
<feature type="region of interest" description="Disordered" evidence="1">
    <location>
        <begin position="69"/>
        <end position="152"/>
    </location>
</feature>
<reference evidence="2 3" key="1">
    <citation type="journal article" date="2018" name="Nat. Ecol. Evol.">
        <title>Pezizomycetes genomes reveal the molecular basis of ectomycorrhizal truffle lifestyle.</title>
        <authorList>
            <person name="Murat C."/>
            <person name="Payen T."/>
            <person name="Noel B."/>
            <person name="Kuo A."/>
            <person name="Morin E."/>
            <person name="Chen J."/>
            <person name="Kohler A."/>
            <person name="Krizsan K."/>
            <person name="Balestrini R."/>
            <person name="Da Silva C."/>
            <person name="Montanini B."/>
            <person name="Hainaut M."/>
            <person name="Levati E."/>
            <person name="Barry K.W."/>
            <person name="Belfiori B."/>
            <person name="Cichocki N."/>
            <person name="Clum A."/>
            <person name="Dockter R.B."/>
            <person name="Fauchery L."/>
            <person name="Guy J."/>
            <person name="Iotti M."/>
            <person name="Le Tacon F."/>
            <person name="Lindquist E.A."/>
            <person name="Lipzen A."/>
            <person name="Malagnac F."/>
            <person name="Mello A."/>
            <person name="Molinier V."/>
            <person name="Miyauchi S."/>
            <person name="Poulain J."/>
            <person name="Riccioni C."/>
            <person name="Rubini A."/>
            <person name="Sitrit Y."/>
            <person name="Splivallo R."/>
            <person name="Traeger S."/>
            <person name="Wang M."/>
            <person name="Zifcakova L."/>
            <person name="Wipf D."/>
            <person name="Zambonelli A."/>
            <person name="Paolocci F."/>
            <person name="Nowrousian M."/>
            <person name="Ottonello S."/>
            <person name="Baldrian P."/>
            <person name="Spatafora J.W."/>
            <person name="Henrissat B."/>
            <person name="Nagy L.G."/>
            <person name="Aury J.M."/>
            <person name="Wincker P."/>
            <person name="Grigoriev I.V."/>
            <person name="Bonfante P."/>
            <person name="Martin F.M."/>
        </authorList>
    </citation>
    <scope>NUCLEOTIDE SEQUENCE [LARGE SCALE GENOMIC DNA]</scope>
    <source>
        <strain evidence="2 3">RN42</strain>
    </source>
</reference>
<feature type="compositionally biased region" description="Polar residues" evidence="1">
    <location>
        <begin position="85"/>
        <end position="96"/>
    </location>
</feature>
<dbReference type="AlphaFoldDB" id="A0A3N4HWA0"/>
<sequence length="178" mass="19691">MSRRNAGRGKLRRGPPSILACGSARMPSQVPAWTFPSTTSPANNDKHFFFSQVRSPLFMNLHPSGVGKKKLQQICGGDGHDDRTTGQPKQQTSNPDQPDFGFLSEQEQTPTLPPITVSNSDWNRPMFRHFSDPRSRLLGPSKAPKTKETTPNFTVEGVDLEQTLLQFGSQFSLTVNPP</sequence>
<evidence type="ECO:0000313" key="3">
    <source>
        <dbReference type="Proteomes" id="UP000275078"/>
    </source>
</evidence>
<proteinExistence type="predicted"/>
<evidence type="ECO:0000313" key="2">
    <source>
        <dbReference type="EMBL" id="RPA73954.1"/>
    </source>
</evidence>
<feature type="compositionally biased region" description="Polar residues" evidence="1">
    <location>
        <begin position="105"/>
        <end position="122"/>
    </location>
</feature>